<dbReference type="InterPro" id="IPR036185">
    <property type="entry name" value="DNA_heli_DnaB-like_N_sf"/>
</dbReference>
<gene>
    <name evidence="14" type="ORF">KU75_21815</name>
</gene>
<dbReference type="InterPro" id="IPR027417">
    <property type="entry name" value="P-loop_NTPase"/>
</dbReference>
<keyword evidence="15" id="KW-1185">Reference proteome</keyword>
<keyword evidence="7" id="KW-0067">ATP-binding</keyword>
<dbReference type="EMBL" id="JQOF01000032">
    <property type="protein sequence ID" value="KGA39549.1"/>
    <property type="molecule type" value="Genomic_DNA"/>
</dbReference>
<evidence type="ECO:0000313" key="15">
    <source>
        <dbReference type="Proteomes" id="UP000029447"/>
    </source>
</evidence>
<dbReference type="SUPFAM" id="SSF52540">
    <property type="entry name" value="P-loop containing nucleoside triphosphate hydrolases"/>
    <property type="match status" value="1"/>
</dbReference>
<evidence type="ECO:0000256" key="6">
    <source>
        <dbReference type="ARBA" id="ARBA00022806"/>
    </source>
</evidence>
<protein>
    <recommendedName>
        <fullName evidence="10">DNA 5'-3' helicase</fullName>
        <ecNumber evidence="10">5.6.2.3</ecNumber>
    </recommendedName>
</protein>
<accession>A0ABR4VJK7</accession>
<evidence type="ECO:0000259" key="13">
    <source>
        <dbReference type="PROSITE" id="PS51199"/>
    </source>
</evidence>
<keyword evidence="4" id="KW-0547">Nucleotide-binding</keyword>
<comment type="caution">
    <text evidence="14">The sequence shown here is derived from an EMBL/GenBank/DDBJ whole genome shotgun (WGS) entry which is preliminary data.</text>
</comment>
<organism evidence="14 15">
    <name type="scientific">Pectobacterium odoriferum</name>
    <dbReference type="NCBI Taxonomy" id="78398"/>
    <lineage>
        <taxon>Bacteria</taxon>
        <taxon>Pseudomonadati</taxon>
        <taxon>Pseudomonadota</taxon>
        <taxon>Gammaproteobacteria</taxon>
        <taxon>Enterobacterales</taxon>
        <taxon>Pectobacteriaceae</taxon>
        <taxon>Pectobacterium</taxon>
    </lineage>
</organism>
<dbReference type="GO" id="GO:0004386">
    <property type="term" value="F:helicase activity"/>
    <property type="evidence" value="ECO:0007669"/>
    <property type="project" value="UniProtKB-KW"/>
</dbReference>
<evidence type="ECO:0000256" key="8">
    <source>
        <dbReference type="ARBA" id="ARBA00023125"/>
    </source>
</evidence>
<evidence type="ECO:0000256" key="7">
    <source>
        <dbReference type="ARBA" id="ARBA00022840"/>
    </source>
</evidence>
<dbReference type="RefSeq" id="WP_044208571.1">
    <property type="nucleotide sequence ID" value="NZ_JQOF01000032.1"/>
</dbReference>
<keyword evidence="8" id="KW-0238">DNA-binding</keyword>
<evidence type="ECO:0000256" key="4">
    <source>
        <dbReference type="ARBA" id="ARBA00022741"/>
    </source>
</evidence>
<name>A0ABR4VJK7_9GAMM</name>
<dbReference type="InterPro" id="IPR016136">
    <property type="entry name" value="DNA_helicase_N/primase_C"/>
</dbReference>
<keyword evidence="9" id="KW-0413">Isomerase</keyword>
<dbReference type="CDD" id="cd00984">
    <property type="entry name" value="DnaB_C"/>
    <property type="match status" value="1"/>
</dbReference>
<dbReference type="InterPro" id="IPR007693">
    <property type="entry name" value="DNA_helicase_DnaB-like_N"/>
</dbReference>
<comment type="similarity">
    <text evidence="1">Belongs to the helicase family. DnaB subfamily.</text>
</comment>
<keyword evidence="3" id="KW-0235">DNA replication</keyword>
<evidence type="ECO:0000256" key="10">
    <source>
        <dbReference type="ARBA" id="ARBA00044969"/>
    </source>
</evidence>
<dbReference type="PANTHER" id="PTHR30153">
    <property type="entry name" value="REPLICATIVE DNA HELICASE DNAB"/>
    <property type="match status" value="1"/>
</dbReference>
<evidence type="ECO:0000256" key="1">
    <source>
        <dbReference type="ARBA" id="ARBA00008428"/>
    </source>
</evidence>
<proteinExistence type="inferred from homology"/>
<evidence type="ECO:0000256" key="11">
    <source>
        <dbReference type="ARBA" id="ARBA00048954"/>
    </source>
</evidence>
<dbReference type="InterPro" id="IPR007694">
    <property type="entry name" value="DNA_helicase_DnaB-like_C"/>
</dbReference>
<keyword evidence="6 14" id="KW-0347">Helicase</keyword>
<keyword evidence="2" id="KW-0639">Primosome</keyword>
<dbReference type="Gene3D" id="3.40.50.300">
    <property type="entry name" value="P-loop containing nucleotide triphosphate hydrolases"/>
    <property type="match status" value="1"/>
</dbReference>
<dbReference type="Pfam" id="PF03796">
    <property type="entry name" value="DnaB_C"/>
    <property type="match status" value="1"/>
</dbReference>
<feature type="domain" description="SF4 helicase" evidence="13">
    <location>
        <begin position="169"/>
        <end position="434"/>
    </location>
</feature>
<evidence type="ECO:0000256" key="5">
    <source>
        <dbReference type="ARBA" id="ARBA00022801"/>
    </source>
</evidence>
<reference evidence="14 15" key="1">
    <citation type="submission" date="2014-08" db="EMBL/GenBank/DDBJ databases">
        <title>Genome sequences of NCPPB Pectobacterium isolates.</title>
        <authorList>
            <person name="Glover R.H."/>
            <person name="Sapp M."/>
            <person name="Elphinstone J."/>
        </authorList>
    </citation>
    <scope>NUCLEOTIDE SEQUENCE [LARGE SCALE GENOMIC DNA]</scope>
    <source>
        <strain evidence="14 15">NCPPB3841</strain>
    </source>
</reference>
<evidence type="ECO:0000256" key="12">
    <source>
        <dbReference type="SAM" id="MobiDB-lite"/>
    </source>
</evidence>
<dbReference type="PANTHER" id="PTHR30153:SF2">
    <property type="entry name" value="REPLICATIVE DNA HELICASE"/>
    <property type="match status" value="1"/>
</dbReference>
<dbReference type="SUPFAM" id="SSF48024">
    <property type="entry name" value="N-terminal domain of DnaB helicase"/>
    <property type="match status" value="1"/>
</dbReference>
<dbReference type="Proteomes" id="UP000029447">
    <property type="component" value="Unassembled WGS sequence"/>
</dbReference>
<feature type="region of interest" description="Disordered" evidence="12">
    <location>
        <begin position="437"/>
        <end position="462"/>
    </location>
</feature>
<dbReference type="Gene3D" id="1.10.860.10">
    <property type="entry name" value="DNAb Helicase, Chain A"/>
    <property type="match status" value="1"/>
</dbReference>
<evidence type="ECO:0000313" key="14">
    <source>
        <dbReference type="EMBL" id="KGA39549.1"/>
    </source>
</evidence>
<sequence length="462" mass="50186">MTSFWRNYDIESAFIGCLLLRGLDGEVSEIIDRVPDGAFASLQLREIYRGVRQQANTTGVIDPVLLSDAMPSYSAIIIETGRIAQGTAMLKPYADSLLRNAAIRAAEDALSNAQKVIGGAKTPEEAMRAVNDAKGVIAALSFDSGAISPIHIDELLPRVVDRLDAKLAGKDDGRALLTGIDDLDLLTGGFDPTDLVFIAARPSMGKTESVLDITESVSAKGGGVLLFSMEMSDDQITDRMVSAAGGLPVSKLRTPERLDDESWARISRGIGQMTGRPIWITDASALTVTEIESISAAHKKAHPETALIIVDYLGLIKTEGSKRYDLEIGDVSKGLKRIAKTLRVPVIALSQLSRSVESRVNKRPVNADMKNSGEIEADADVIMMLYRDEVYNPDSPAKGVAEINITKNRNGPLGTVYRRFFDGHFFPINQDEAKRLSAPEVRQAGKPRSYTKSYRNGSENAY</sequence>
<comment type="catalytic activity">
    <reaction evidence="11">
        <text>ATP + H2O = ADP + phosphate + H(+)</text>
        <dbReference type="Rhea" id="RHEA:13065"/>
        <dbReference type="ChEBI" id="CHEBI:15377"/>
        <dbReference type="ChEBI" id="CHEBI:15378"/>
        <dbReference type="ChEBI" id="CHEBI:30616"/>
        <dbReference type="ChEBI" id="CHEBI:43474"/>
        <dbReference type="ChEBI" id="CHEBI:456216"/>
        <dbReference type="EC" id="5.6.2.3"/>
    </reaction>
</comment>
<dbReference type="PROSITE" id="PS51199">
    <property type="entry name" value="SF4_HELICASE"/>
    <property type="match status" value="1"/>
</dbReference>
<evidence type="ECO:0000256" key="9">
    <source>
        <dbReference type="ARBA" id="ARBA00023235"/>
    </source>
</evidence>
<feature type="compositionally biased region" description="Polar residues" evidence="12">
    <location>
        <begin position="450"/>
        <end position="462"/>
    </location>
</feature>
<evidence type="ECO:0000256" key="3">
    <source>
        <dbReference type="ARBA" id="ARBA00022705"/>
    </source>
</evidence>
<dbReference type="Pfam" id="PF00772">
    <property type="entry name" value="DnaB"/>
    <property type="match status" value="1"/>
</dbReference>
<evidence type="ECO:0000256" key="2">
    <source>
        <dbReference type="ARBA" id="ARBA00022515"/>
    </source>
</evidence>
<dbReference type="EC" id="5.6.2.3" evidence="10"/>
<keyword evidence="5" id="KW-0378">Hydrolase</keyword>